<evidence type="ECO:0000256" key="5">
    <source>
        <dbReference type="ARBA" id="ARBA00023002"/>
    </source>
</evidence>
<comment type="similarity">
    <text evidence="2">Belongs to the oxygen-dependent FAD-linked oxidoreductase family.</text>
</comment>
<reference evidence="8" key="1">
    <citation type="journal article" date="2023" name="Mol. Phylogenet. Evol.">
        <title>Genome-scale phylogeny and comparative genomics of the fungal order Sordariales.</title>
        <authorList>
            <person name="Hensen N."/>
            <person name="Bonometti L."/>
            <person name="Westerberg I."/>
            <person name="Brannstrom I.O."/>
            <person name="Guillou S."/>
            <person name="Cros-Aarteil S."/>
            <person name="Calhoun S."/>
            <person name="Haridas S."/>
            <person name="Kuo A."/>
            <person name="Mondo S."/>
            <person name="Pangilinan J."/>
            <person name="Riley R."/>
            <person name="LaButti K."/>
            <person name="Andreopoulos B."/>
            <person name="Lipzen A."/>
            <person name="Chen C."/>
            <person name="Yan M."/>
            <person name="Daum C."/>
            <person name="Ng V."/>
            <person name="Clum A."/>
            <person name="Steindorff A."/>
            <person name="Ohm R.A."/>
            <person name="Martin F."/>
            <person name="Silar P."/>
            <person name="Natvig D.O."/>
            <person name="Lalanne C."/>
            <person name="Gautier V."/>
            <person name="Ament-Velasquez S.L."/>
            <person name="Kruys A."/>
            <person name="Hutchinson M.I."/>
            <person name="Powell A.J."/>
            <person name="Barry K."/>
            <person name="Miller A.N."/>
            <person name="Grigoriev I.V."/>
            <person name="Debuchy R."/>
            <person name="Gladieux P."/>
            <person name="Hiltunen Thoren M."/>
            <person name="Johannesson H."/>
        </authorList>
    </citation>
    <scope>NUCLEOTIDE SEQUENCE</scope>
    <source>
        <strain evidence="8">SMH4131-1</strain>
    </source>
</reference>
<evidence type="ECO:0000256" key="1">
    <source>
        <dbReference type="ARBA" id="ARBA00001974"/>
    </source>
</evidence>
<dbReference type="EMBL" id="JAUEPO010000007">
    <property type="protein sequence ID" value="KAK3317592.1"/>
    <property type="molecule type" value="Genomic_DNA"/>
</dbReference>
<dbReference type="Pfam" id="PF01565">
    <property type="entry name" value="FAD_binding_4"/>
    <property type="match status" value="1"/>
</dbReference>
<dbReference type="InterPro" id="IPR006094">
    <property type="entry name" value="Oxid_FAD_bind_N"/>
</dbReference>
<accession>A0AAE0I3Q7</accession>
<gene>
    <name evidence="8" type="ORF">B0T19DRAFT_435238</name>
</gene>
<dbReference type="GO" id="GO:0071949">
    <property type="term" value="F:FAD binding"/>
    <property type="evidence" value="ECO:0007669"/>
    <property type="project" value="InterPro"/>
</dbReference>
<evidence type="ECO:0000259" key="7">
    <source>
        <dbReference type="PROSITE" id="PS51387"/>
    </source>
</evidence>
<reference evidence="8" key="2">
    <citation type="submission" date="2023-06" db="EMBL/GenBank/DDBJ databases">
        <authorList>
            <consortium name="Lawrence Berkeley National Laboratory"/>
            <person name="Haridas S."/>
            <person name="Hensen N."/>
            <person name="Bonometti L."/>
            <person name="Westerberg I."/>
            <person name="Brannstrom I.O."/>
            <person name="Guillou S."/>
            <person name="Cros-Aarteil S."/>
            <person name="Calhoun S."/>
            <person name="Kuo A."/>
            <person name="Mondo S."/>
            <person name="Pangilinan J."/>
            <person name="Riley R."/>
            <person name="Labutti K."/>
            <person name="Andreopoulos B."/>
            <person name="Lipzen A."/>
            <person name="Chen C."/>
            <person name="Yanf M."/>
            <person name="Daum C."/>
            <person name="Ng V."/>
            <person name="Clum A."/>
            <person name="Steindorff A."/>
            <person name="Ohm R."/>
            <person name="Martin F."/>
            <person name="Silar P."/>
            <person name="Natvig D."/>
            <person name="Lalanne C."/>
            <person name="Gautier V."/>
            <person name="Ament-Velasquez S.L."/>
            <person name="Kruys A."/>
            <person name="Hutchinson M.I."/>
            <person name="Powell A.J."/>
            <person name="Barry K."/>
            <person name="Miller A.N."/>
            <person name="Grigoriev I.V."/>
            <person name="Debuchy R."/>
            <person name="Gladieux P."/>
            <person name="Thoren M.H."/>
            <person name="Johannesson H."/>
        </authorList>
    </citation>
    <scope>NUCLEOTIDE SEQUENCE</scope>
    <source>
        <strain evidence="8">SMH4131-1</strain>
    </source>
</reference>
<evidence type="ECO:0000256" key="4">
    <source>
        <dbReference type="ARBA" id="ARBA00022827"/>
    </source>
</evidence>
<evidence type="ECO:0000313" key="8">
    <source>
        <dbReference type="EMBL" id="KAK3317592.1"/>
    </source>
</evidence>
<keyword evidence="4" id="KW-0274">FAD</keyword>
<feature type="signal peptide" evidence="6">
    <location>
        <begin position="1"/>
        <end position="21"/>
    </location>
</feature>
<evidence type="ECO:0000313" key="9">
    <source>
        <dbReference type="Proteomes" id="UP001286456"/>
    </source>
</evidence>
<sequence length="634" mass="68431">MHSPAVSFICALASLANVVLATNLAYLPFEKIQLTEADVGNFTAVAFGNRKFHHGDKHRDKCRAFPGTEDWPADSEWKQLNDTLEGALLHPVPAASACYQGEYYNATTCAFLVQRAGRTHFWVDDPLAVLTQWMQGNTCLPAANPVGNCTRGGSPEYVVNATTVKHIQAAVNFARNKNIRLVVKNTGHDFGGRNTGAGSLSVWVHNLKTVEFSDDYNSTYHSGKAIRIGAGLESWEFFSHMARNNITAVSPGGPTVGAVGGWMLGGGHGALASKRGLGSDQVLSINLVTADGRFLTADSTTNTDLFWALRGSGISAFGIVTSVVMRVFPPLNITNAGAISFSVSPAPAAGLPVPLNSSETFWNGINIVYRFSTKVVDAGGYSYTYIYPLGNNTYLYTGYSILPDITVADVSALMQPLFDQLIAAGINITAPPATAYFPGPYAGANRLNPAPPGEQPAQTRYHSRLFPRANWEDDDLYAETMAAIRAGVEEGQYNFHGIAYGPTEKVAGMPGTDSAVNPAWRKAILHSSLMELQPVGLTAQEADAVDAKAKKYLDPWRALTPGAGAYINEGDPAEPNWQQSFYGDHYPRLLRIKREVDPYGVFWAPTTVGSEAFEVVTDDGYPSSQNGRLCRVEK</sequence>
<comment type="cofactor">
    <cofactor evidence="1">
        <name>FAD</name>
        <dbReference type="ChEBI" id="CHEBI:57692"/>
    </cofactor>
</comment>
<dbReference type="PANTHER" id="PTHR42973:SF39">
    <property type="entry name" value="FAD-BINDING PCMH-TYPE DOMAIN-CONTAINING PROTEIN"/>
    <property type="match status" value="1"/>
</dbReference>
<evidence type="ECO:0000256" key="6">
    <source>
        <dbReference type="SAM" id="SignalP"/>
    </source>
</evidence>
<dbReference type="InterPro" id="IPR012951">
    <property type="entry name" value="BBE"/>
</dbReference>
<evidence type="ECO:0000256" key="3">
    <source>
        <dbReference type="ARBA" id="ARBA00022630"/>
    </source>
</evidence>
<feature type="domain" description="FAD-binding PCMH-type" evidence="7">
    <location>
        <begin position="150"/>
        <end position="330"/>
    </location>
</feature>
<keyword evidence="5" id="KW-0560">Oxidoreductase</keyword>
<protein>
    <recommendedName>
        <fullName evidence="7">FAD-binding PCMH-type domain-containing protein</fullName>
    </recommendedName>
</protein>
<proteinExistence type="inferred from homology"/>
<name>A0AAE0I3Q7_9PEZI</name>
<keyword evidence="6" id="KW-0732">Signal</keyword>
<dbReference type="SUPFAM" id="SSF56176">
    <property type="entry name" value="FAD-binding/transporter-associated domain-like"/>
    <property type="match status" value="1"/>
</dbReference>
<keyword evidence="3" id="KW-0285">Flavoprotein</keyword>
<dbReference type="InterPro" id="IPR036318">
    <property type="entry name" value="FAD-bd_PCMH-like_sf"/>
</dbReference>
<keyword evidence="9" id="KW-1185">Reference proteome</keyword>
<dbReference type="InterPro" id="IPR016166">
    <property type="entry name" value="FAD-bd_PCMH"/>
</dbReference>
<feature type="chain" id="PRO_5041992957" description="FAD-binding PCMH-type domain-containing protein" evidence="6">
    <location>
        <begin position="22"/>
        <end position="634"/>
    </location>
</feature>
<dbReference type="Proteomes" id="UP001286456">
    <property type="component" value="Unassembled WGS sequence"/>
</dbReference>
<dbReference type="PANTHER" id="PTHR42973">
    <property type="entry name" value="BINDING OXIDOREDUCTASE, PUTATIVE (AFU_ORTHOLOGUE AFUA_1G17690)-RELATED"/>
    <property type="match status" value="1"/>
</dbReference>
<comment type="caution">
    <text evidence="8">The sequence shown here is derived from an EMBL/GenBank/DDBJ whole genome shotgun (WGS) entry which is preliminary data.</text>
</comment>
<evidence type="ECO:0000256" key="2">
    <source>
        <dbReference type="ARBA" id="ARBA00005466"/>
    </source>
</evidence>
<dbReference type="GO" id="GO:0016491">
    <property type="term" value="F:oxidoreductase activity"/>
    <property type="evidence" value="ECO:0007669"/>
    <property type="project" value="UniProtKB-KW"/>
</dbReference>
<dbReference type="PROSITE" id="PS51387">
    <property type="entry name" value="FAD_PCMH"/>
    <property type="match status" value="1"/>
</dbReference>
<dbReference type="InterPro" id="IPR050416">
    <property type="entry name" value="FAD-linked_Oxidoreductase"/>
</dbReference>
<dbReference type="InterPro" id="IPR016169">
    <property type="entry name" value="FAD-bd_PCMH_sub2"/>
</dbReference>
<dbReference type="AlphaFoldDB" id="A0AAE0I3Q7"/>
<dbReference type="Pfam" id="PF08031">
    <property type="entry name" value="BBE"/>
    <property type="match status" value="1"/>
</dbReference>
<dbReference type="Gene3D" id="3.30.465.10">
    <property type="match status" value="2"/>
</dbReference>
<organism evidence="8 9">
    <name type="scientific">Cercophora scortea</name>
    <dbReference type="NCBI Taxonomy" id="314031"/>
    <lineage>
        <taxon>Eukaryota</taxon>
        <taxon>Fungi</taxon>
        <taxon>Dikarya</taxon>
        <taxon>Ascomycota</taxon>
        <taxon>Pezizomycotina</taxon>
        <taxon>Sordariomycetes</taxon>
        <taxon>Sordariomycetidae</taxon>
        <taxon>Sordariales</taxon>
        <taxon>Lasiosphaeriaceae</taxon>
        <taxon>Cercophora</taxon>
    </lineage>
</organism>